<evidence type="ECO:0000256" key="8">
    <source>
        <dbReference type="SAM" id="MobiDB-lite"/>
    </source>
</evidence>
<keyword evidence="3" id="KW-0813">Transport</keyword>
<sequence>MIHFHSWPTSGNLGSVTRSPISRPRPIPPRAGYRTGERGYRRTAFALFTAGMATFMTLYYVQGLLPMFSDHYGVSPAVSALAVSVTTGLLAVAIVPASVLSERFGRVRVMTVSAVSAAALGVVLPWSPTFELLLAGRAVQGILCAGVPAVAMAYLAEEIDARSLGTAMGIYVSGTTIGGLTGRLIPTLVVDVTAWQWALEVASAVALVFAAMFSRLVPPSKQFRPQPISPRRTLQNLAIHLRDVPLLCLFGLAFVLMGGFVAVYNFLGYRLLADPFDLPAVLAGLVFTLYLAGTASSAVAGRLSDSWGRERVLVTAMCVMVAGLALSVPDWLPTVLAGIFLFTAGFFAAHSVASGWVSARATDHRAEASSLYLLGYYLGSSIVGACGGVAFAMGGWIGLAGYVAAFLIAGAVLTAVLLRSITMPAVTAKSPELIES</sequence>
<feature type="transmembrane region" description="Helical" evidence="9">
    <location>
        <begin position="279"/>
        <end position="300"/>
    </location>
</feature>
<dbReference type="SUPFAM" id="SSF103473">
    <property type="entry name" value="MFS general substrate transporter"/>
    <property type="match status" value="1"/>
</dbReference>
<evidence type="ECO:0000256" key="7">
    <source>
        <dbReference type="ARBA" id="ARBA00023136"/>
    </source>
</evidence>
<comment type="similarity">
    <text evidence="2">Belongs to the major facilitator superfamily.</text>
</comment>
<gene>
    <name evidence="11" type="ORF">DFJ75_4773</name>
</gene>
<comment type="subcellular location">
    <subcellularLocation>
        <location evidence="1">Cell membrane</location>
        <topology evidence="1">Multi-pass membrane protein</topology>
    </subcellularLocation>
</comment>
<dbReference type="GO" id="GO:0005886">
    <property type="term" value="C:plasma membrane"/>
    <property type="evidence" value="ECO:0007669"/>
    <property type="project" value="UniProtKB-SubCell"/>
</dbReference>
<evidence type="ECO:0000256" key="4">
    <source>
        <dbReference type="ARBA" id="ARBA00022475"/>
    </source>
</evidence>
<dbReference type="Pfam" id="PF07690">
    <property type="entry name" value="MFS_1"/>
    <property type="match status" value="1"/>
</dbReference>
<evidence type="ECO:0000256" key="3">
    <source>
        <dbReference type="ARBA" id="ARBA00022448"/>
    </source>
</evidence>
<feature type="transmembrane region" description="Helical" evidence="9">
    <location>
        <begin position="44"/>
        <end position="62"/>
    </location>
</feature>
<dbReference type="PANTHER" id="PTHR43271">
    <property type="entry name" value="BLL2771 PROTEIN"/>
    <property type="match status" value="1"/>
</dbReference>
<feature type="transmembrane region" description="Helical" evidence="9">
    <location>
        <begin position="168"/>
        <end position="185"/>
    </location>
</feature>
<feature type="transmembrane region" description="Helical" evidence="9">
    <location>
        <begin position="312"/>
        <end position="329"/>
    </location>
</feature>
<keyword evidence="7 9" id="KW-0472">Membrane</keyword>
<evidence type="ECO:0000313" key="12">
    <source>
        <dbReference type="Proteomes" id="UP000274762"/>
    </source>
</evidence>
<evidence type="ECO:0000256" key="5">
    <source>
        <dbReference type="ARBA" id="ARBA00022692"/>
    </source>
</evidence>
<dbReference type="CDD" id="cd17324">
    <property type="entry name" value="MFS_NepI_like"/>
    <property type="match status" value="1"/>
</dbReference>
<feature type="transmembrane region" description="Helical" evidence="9">
    <location>
        <begin position="74"/>
        <end position="95"/>
    </location>
</feature>
<feature type="transmembrane region" description="Helical" evidence="9">
    <location>
        <begin position="138"/>
        <end position="156"/>
    </location>
</feature>
<proteinExistence type="inferred from homology"/>
<name>A0A495K979_WILMA</name>
<dbReference type="PROSITE" id="PS50850">
    <property type="entry name" value="MFS"/>
    <property type="match status" value="1"/>
</dbReference>
<feature type="transmembrane region" description="Helical" evidence="9">
    <location>
        <begin position="107"/>
        <end position="126"/>
    </location>
</feature>
<dbReference type="InterPro" id="IPR036259">
    <property type="entry name" value="MFS_trans_sf"/>
</dbReference>
<keyword evidence="5 9" id="KW-0812">Transmembrane</keyword>
<dbReference type="EMBL" id="RBKV01000001">
    <property type="protein sequence ID" value="RKR97880.1"/>
    <property type="molecule type" value="Genomic_DNA"/>
</dbReference>
<protein>
    <submittedName>
        <fullName evidence="11">Putative MFS family arabinose efflux permease</fullName>
    </submittedName>
</protein>
<dbReference type="InterPro" id="IPR020846">
    <property type="entry name" value="MFS_dom"/>
</dbReference>
<comment type="caution">
    <text evidence="11">The sequence shown here is derived from an EMBL/GenBank/DDBJ whole genome shotgun (WGS) entry which is preliminary data.</text>
</comment>
<keyword evidence="6 9" id="KW-1133">Transmembrane helix</keyword>
<keyword evidence="4" id="KW-1003">Cell membrane</keyword>
<dbReference type="OrthoDB" id="63984at2"/>
<dbReference type="InterPro" id="IPR011701">
    <property type="entry name" value="MFS"/>
</dbReference>
<dbReference type="PANTHER" id="PTHR43271:SF1">
    <property type="entry name" value="INNER MEMBRANE TRANSPORT PROTEIN YNFM"/>
    <property type="match status" value="1"/>
</dbReference>
<reference evidence="11 12" key="1">
    <citation type="submission" date="2018-10" db="EMBL/GenBank/DDBJ databases">
        <title>Sequencing the genomes of 1000 actinobacteria strains.</title>
        <authorList>
            <person name="Klenk H.-P."/>
        </authorList>
    </citation>
    <scope>NUCLEOTIDE SEQUENCE [LARGE SCALE GENOMIC DNA]</scope>
    <source>
        <strain evidence="11 12">DSM 44343</strain>
    </source>
</reference>
<accession>A0A495K979</accession>
<dbReference type="Gene3D" id="1.20.1250.20">
    <property type="entry name" value="MFS general substrate transporter like domains"/>
    <property type="match status" value="1"/>
</dbReference>
<dbReference type="GO" id="GO:0022857">
    <property type="term" value="F:transmembrane transporter activity"/>
    <property type="evidence" value="ECO:0007669"/>
    <property type="project" value="InterPro"/>
</dbReference>
<feature type="transmembrane region" description="Helical" evidence="9">
    <location>
        <begin position="335"/>
        <end position="359"/>
    </location>
</feature>
<feature type="transmembrane region" description="Helical" evidence="9">
    <location>
        <begin position="399"/>
        <end position="418"/>
    </location>
</feature>
<feature type="transmembrane region" description="Helical" evidence="9">
    <location>
        <begin position="371"/>
        <end position="393"/>
    </location>
</feature>
<dbReference type="Proteomes" id="UP000274762">
    <property type="component" value="Unassembled WGS sequence"/>
</dbReference>
<evidence type="ECO:0000256" key="1">
    <source>
        <dbReference type="ARBA" id="ARBA00004651"/>
    </source>
</evidence>
<evidence type="ECO:0000259" key="10">
    <source>
        <dbReference type="PROSITE" id="PS50850"/>
    </source>
</evidence>
<evidence type="ECO:0000256" key="6">
    <source>
        <dbReference type="ARBA" id="ARBA00022989"/>
    </source>
</evidence>
<dbReference type="AlphaFoldDB" id="A0A495K979"/>
<evidence type="ECO:0000256" key="9">
    <source>
        <dbReference type="SAM" id="Phobius"/>
    </source>
</evidence>
<feature type="domain" description="Major facilitator superfamily (MFS) profile" evidence="10">
    <location>
        <begin position="43"/>
        <end position="428"/>
    </location>
</feature>
<feature type="transmembrane region" description="Helical" evidence="9">
    <location>
        <begin position="244"/>
        <end position="267"/>
    </location>
</feature>
<feature type="transmembrane region" description="Helical" evidence="9">
    <location>
        <begin position="197"/>
        <end position="217"/>
    </location>
</feature>
<feature type="region of interest" description="Disordered" evidence="8">
    <location>
        <begin position="15"/>
        <end position="34"/>
    </location>
</feature>
<evidence type="ECO:0000313" key="11">
    <source>
        <dbReference type="EMBL" id="RKR97880.1"/>
    </source>
</evidence>
<evidence type="ECO:0000256" key="2">
    <source>
        <dbReference type="ARBA" id="ARBA00008335"/>
    </source>
</evidence>
<organism evidence="11 12">
    <name type="scientific">Williamsia marianensis</name>
    <dbReference type="NCBI Taxonomy" id="85044"/>
    <lineage>
        <taxon>Bacteria</taxon>
        <taxon>Bacillati</taxon>
        <taxon>Actinomycetota</taxon>
        <taxon>Actinomycetes</taxon>
        <taxon>Mycobacteriales</taxon>
        <taxon>Nocardiaceae</taxon>
        <taxon>Williamsia</taxon>
    </lineage>
</organism>